<gene>
    <name evidence="1" type="ORF">HIJ39_12345</name>
</gene>
<dbReference type="EMBL" id="JABBVZ010000041">
    <property type="protein sequence ID" value="NMP23130.1"/>
    <property type="molecule type" value="Genomic_DNA"/>
</dbReference>
<name>A0A7Y0L632_9FIRM</name>
<protein>
    <submittedName>
        <fullName evidence="1">GrpB family protein</fullName>
    </submittedName>
</protein>
<dbReference type="AlphaFoldDB" id="A0A7Y0L632"/>
<organism evidence="1 2">
    <name type="scientific">Sulfobacillus harzensis</name>
    <dbReference type="NCBI Taxonomy" id="2729629"/>
    <lineage>
        <taxon>Bacteria</taxon>
        <taxon>Bacillati</taxon>
        <taxon>Bacillota</taxon>
        <taxon>Clostridia</taxon>
        <taxon>Eubacteriales</taxon>
        <taxon>Clostridiales Family XVII. Incertae Sedis</taxon>
        <taxon>Sulfobacillus</taxon>
    </lineage>
</organism>
<reference evidence="1 2" key="1">
    <citation type="submission" date="2020-04" db="EMBL/GenBank/DDBJ databases">
        <authorList>
            <person name="Zhang R."/>
            <person name="Schippers A."/>
        </authorList>
    </citation>
    <scope>NUCLEOTIDE SEQUENCE [LARGE SCALE GENOMIC DNA]</scope>
    <source>
        <strain evidence="1 2">DSM 109850</strain>
    </source>
</reference>
<dbReference type="PANTHER" id="PTHR34822">
    <property type="entry name" value="GRPB DOMAIN PROTEIN (AFU_ORTHOLOGUE AFUA_1G01530)"/>
    <property type="match status" value="1"/>
</dbReference>
<keyword evidence="2" id="KW-1185">Reference proteome</keyword>
<dbReference type="SUPFAM" id="SSF81301">
    <property type="entry name" value="Nucleotidyltransferase"/>
    <property type="match status" value="1"/>
</dbReference>
<dbReference type="InterPro" id="IPR043519">
    <property type="entry name" value="NT_sf"/>
</dbReference>
<dbReference type="PANTHER" id="PTHR34822:SF1">
    <property type="entry name" value="GRPB FAMILY PROTEIN"/>
    <property type="match status" value="1"/>
</dbReference>
<dbReference type="InterPro" id="IPR007344">
    <property type="entry name" value="GrpB/CoaE"/>
</dbReference>
<evidence type="ECO:0000313" key="2">
    <source>
        <dbReference type="Proteomes" id="UP000533476"/>
    </source>
</evidence>
<dbReference type="Proteomes" id="UP000533476">
    <property type="component" value="Unassembled WGS sequence"/>
</dbReference>
<evidence type="ECO:0000313" key="1">
    <source>
        <dbReference type="EMBL" id="NMP23130.1"/>
    </source>
</evidence>
<dbReference type="Pfam" id="PF04229">
    <property type="entry name" value="GrpB"/>
    <property type="match status" value="1"/>
</dbReference>
<accession>A0A7Y0L632</accession>
<sequence>MKVRLMPHQREWVLLFTEESARLRQIFGPALVALEHFGSTAVPGMMAKPVIDIMAIVRTREVPEKWAQLLQSLGYHNAGEWGIAGRRLFRKGGENRSHHLHVYPEGHPEIRRHLVLRDYLLTHPQEVEAYSAVKWELARRYDDTEDYSPAKKPYVRALEQRALSWADKQGAE</sequence>
<comment type="caution">
    <text evidence="1">The sequence shown here is derived from an EMBL/GenBank/DDBJ whole genome shotgun (WGS) entry which is preliminary data.</text>
</comment>
<dbReference type="Gene3D" id="3.30.460.10">
    <property type="entry name" value="Beta Polymerase, domain 2"/>
    <property type="match status" value="1"/>
</dbReference>
<proteinExistence type="predicted"/>